<dbReference type="SMART" id="SM00563">
    <property type="entry name" value="PlsC"/>
    <property type="match status" value="1"/>
</dbReference>
<dbReference type="SUPFAM" id="SSF56801">
    <property type="entry name" value="Acetyl-CoA synthetase-like"/>
    <property type="match status" value="1"/>
</dbReference>
<proteinExistence type="inferred from homology"/>
<evidence type="ECO:0000256" key="6">
    <source>
        <dbReference type="SAM" id="Phobius"/>
    </source>
</evidence>
<evidence type="ECO:0000313" key="8">
    <source>
        <dbReference type="EMBL" id="MCI4684347.1"/>
    </source>
</evidence>
<dbReference type="NCBIfam" id="NF005291">
    <property type="entry name" value="PRK06814.1"/>
    <property type="match status" value="1"/>
</dbReference>
<dbReference type="SUPFAM" id="SSF69593">
    <property type="entry name" value="Glycerol-3-phosphate (1)-acyltransferase"/>
    <property type="match status" value="1"/>
</dbReference>
<accession>A0ABS9ZAW8</accession>
<sequence>MFALLSQKRFAPLFWTQFLSAFNDNFLKNALIFLIMYQLSGPGAESLITLAGAIFILPFFILSGLGGEMADRYDKAMIARRLKLAEIFAAFVAVTGFFYASVPILLVALALFGIISTLFGPIKYGILPDHLEKSELPAGNALIEGATFIAILLGTIVGGLASRNGGDPSKISGFMLAVALACYGASRFIPPTGGEAPNLKIDANIFRSTKNLLLDLWGDKRLWRAGVMVSLFWMFGAIVLSVLPPLIKLRMGGEEMVVSLYLSVFAVSVAIGSGLGAFFCSGRIVLLPAPIATLVLGFFSAELALALHSMPPATTQLAVAEFFTHPAAWRVGFDLAMMAMAGGVLAVPSFAAAQAWAPIERRARIVAAINVLNAAFMVVGTLATAALQAKGLGLDGVFALMAGVALVSALWMFARLPTNPMRDFLSILFRAFYRLEVKGRDNIAKAGPNAIIALNHVSFLDAALALSLLDHDPIFAIDSGIARRWWVKPFLRFVRALPLDPTSPMATRRMIHAVRNGETLIIFPEGRLTVTGTLMKVYDGAGMIAEKSGRKIVPARIEGLEATMFSALSRQLAPRRFFSKVKVTILEPVDLKIDDNLRGKARRQAAGAALYQIMSDLFFRTADCDQTIFAAVAKAARRHGMGRVTLEDPTSPALSYRKLLIGARLLGKEFSRLAPEGQPLGLMLPNANGAGAAFLGLLSANRPPAMINFTAGPANIAAACAASEVKTIVTSRAFIEKAKLQALVERLGESVAFFYLEDLREKISSFDKARAFLNCRAPLAKAKAEDRAVILFTSGSEGAPKGVVLSHHNILSNVAQVAARIDFGRSDRLFNVLPIFHSFGLTGGFVLPLVSGVPIFLYPSPLHYRVIPELIYDSNATILFGTDTLLNGYARTAHPYDMRSLRYIIAGAEAVKESTRRLYAEKFGLRVLEGYGVTETSPVLALNTPMFNRFGAVGMLCPGMTARLEKIEGIEEGARLHVRGPNVMMGYLRAENPGVLEPPPDGWHDTGDIVAIDKQNFIAIKGRAKRFAKVGGEMISLAAVENLASMCWPDAKVAAVALPDPRKGERIVLCTEQAGATRADFMAFAKARGASELMFPARILVMDRLPLLGSGKIDYPALARIVAETRDDRANSSDGSAAA</sequence>
<feature type="transmembrane region" description="Helical" evidence="6">
    <location>
        <begin position="327"/>
        <end position="353"/>
    </location>
</feature>
<gene>
    <name evidence="8" type="ORF">K2U94_16525</name>
</gene>
<protein>
    <submittedName>
        <fullName evidence="8">Acyl-[ACP]--phospholipid O-acyltransferase</fullName>
    </submittedName>
</protein>
<evidence type="ECO:0000256" key="4">
    <source>
        <dbReference type="ARBA" id="ARBA00022989"/>
    </source>
</evidence>
<dbReference type="PANTHER" id="PTHR43201">
    <property type="entry name" value="ACYL-COA SYNTHETASE"/>
    <property type="match status" value="1"/>
</dbReference>
<dbReference type="Pfam" id="PF07690">
    <property type="entry name" value="MFS_1"/>
    <property type="match status" value="1"/>
</dbReference>
<dbReference type="RefSeq" id="WP_243068248.1">
    <property type="nucleotide sequence ID" value="NZ_JAIVFK010000031.1"/>
</dbReference>
<dbReference type="PROSITE" id="PS00455">
    <property type="entry name" value="AMP_BINDING"/>
    <property type="match status" value="1"/>
</dbReference>
<dbReference type="Gene3D" id="1.20.1250.20">
    <property type="entry name" value="MFS general substrate transporter like domains"/>
    <property type="match status" value="1"/>
</dbReference>
<keyword evidence="5 6" id="KW-0472">Membrane</keyword>
<comment type="similarity">
    <text evidence="1">Belongs to the ATP-dependent AMP-binding enzyme family.</text>
</comment>
<keyword evidence="4 6" id="KW-1133">Transmembrane helix</keyword>
<dbReference type="Proteomes" id="UP001139104">
    <property type="component" value="Unassembled WGS sequence"/>
</dbReference>
<feature type="transmembrane region" description="Helical" evidence="6">
    <location>
        <begin position="47"/>
        <end position="66"/>
    </location>
</feature>
<evidence type="ECO:0000256" key="1">
    <source>
        <dbReference type="ARBA" id="ARBA00006432"/>
    </source>
</evidence>
<dbReference type="InterPro" id="IPR002123">
    <property type="entry name" value="Plipid/glycerol_acylTrfase"/>
</dbReference>
<dbReference type="Gene3D" id="3.40.50.12780">
    <property type="entry name" value="N-terminal domain of ligase-like"/>
    <property type="match status" value="1"/>
</dbReference>
<evidence type="ECO:0000256" key="2">
    <source>
        <dbReference type="ARBA" id="ARBA00022598"/>
    </source>
</evidence>
<feature type="transmembrane region" description="Helical" evidence="6">
    <location>
        <begin position="393"/>
        <end position="414"/>
    </location>
</feature>
<dbReference type="InterPro" id="IPR036259">
    <property type="entry name" value="MFS_trans_sf"/>
</dbReference>
<evidence type="ECO:0000256" key="5">
    <source>
        <dbReference type="ARBA" id="ARBA00023136"/>
    </source>
</evidence>
<dbReference type="InterPro" id="IPR000873">
    <property type="entry name" value="AMP-dep_synth/lig_dom"/>
</dbReference>
<dbReference type="Pfam" id="PF00501">
    <property type="entry name" value="AMP-binding"/>
    <property type="match status" value="1"/>
</dbReference>
<feature type="transmembrane region" description="Helical" evidence="6">
    <location>
        <begin position="286"/>
        <end position="307"/>
    </location>
</feature>
<dbReference type="SUPFAM" id="SSF103473">
    <property type="entry name" value="MFS general substrate transporter"/>
    <property type="match status" value="1"/>
</dbReference>
<dbReference type="CDD" id="cd07989">
    <property type="entry name" value="LPLAT_AGPAT-like"/>
    <property type="match status" value="1"/>
</dbReference>
<dbReference type="Gene3D" id="3.30.300.30">
    <property type="match status" value="1"/>
</dbReference>
<keyword evidence="9" id="KW-1185">Reference proteome</keyword>
<dbReference type="Pfam" id="PF01553">
    <property type="entry name" value="Acyltransferase"/>
    <property type="match status" value="1"/>
</dbReference>
<dbReference type="InterPro" id="IPR011701">
    <property type="entry name" value="MFS"/>
</dbReference>
<name>A0ABS9ZAW8_9HYPH</name>
<organism evidence="8 9">
    <name type="scientific">Candidatus Rhodoblastus alkanivorans</name>
    <dbReference type="NCBI Taxonomy" id="2954117"/>
    <lineage>
        <taxon>Bacteria</taxon>
        <taxon>Pseudomonadati</taxon>
        <taxon>Pseudomonadota</taxon>
        <taxon>Alphaproteobacteria</taxon>
        <taxon>Hyphomicrobiales</taxon>
        <taxon>Rhodoblastaceae</taxon>
        <taxon>Rhodoblastus</taxon>
    </lineage>
</organism>
<evidence type="ECO:0000259" key="7">
    <source>
        <dbReference type="SMART" id="SM00563"/>
    </source>
</evidence>
<evidence type="ECO:0000313" key="9">
    <source>
        <dbReference type="Proteomes" id="UP001139104"/>
    </source>
</evidence>
<keyword evidence="2" id="KW-0436">Ligase</keyword>
<feature type="domain" description="Phospholipid/glycerol acyltransferase" evidence="7">
    <location>
        <begin position="450"/>
        <end position="560"/>
    </location>
</feature>
<feature type="transmembrane region" description="Helical" evidence="6">
    <location>
        <begin position="139"/>
        <end position="161"/>
    </location>
</feature>
<dbReference type="CDD" id="cd06173">
    <property type="entry name" value="MFS_MefA_like"/>
    <property type="match status" value="1"/>
</dbReference>
<dbReference type="InterPro" id="IPR045851">
    <property type="entry name" value="AMP-bd_C_sf"/>
</dbReference>
<feature type="transmembrane region" description="Helical" evidence="6">
    <location>
        <begin position="222"/>
        <end position="247"/>
    </location>
</feature>
<evidence type="ECO:0000256" key="3">
    <source>
        <dbReference type="ARBA" id="ARBA00022692"/>
    </source>
</evidence>
<keyword evidence="3 6" id="KW-0812">Transmembrane</keyword>
<comment type="caution">
    <text evidence="8">The sequence shown here is derived from an EMBL/GenBank/DDBJ whole genome shotgun (WGS) entry which is preliminary data.</text>
</comment>
<feature type="transmembrane region" description="Helical" evidence="6">
    <location>
        <begin position="87"/>
        <end position="119"/>
    </location>
</feature>
<reference evidence="8" key="1">
    <citation type="journal article" date="2022" name="ISME J.">
        <title>Identification of active gaseous-alkane degraders at natural gas seeps.</title>
        <authorList>
            <person name="Farhan Ul Haque M."/>
            <person name="Hernandez M."/>
            <person name="Crombie A.T."/>
            <person name="Murrell J.C."/>
        </authorList>
    </citation>
    <scope>NUCLEOTIDE SEQUENCE</scope>
    <source>
        <strain evidence="8">PC2</strain>
    </source>
</reference>
<feature type="transmembrane region" description="Helical" evidence="6">
    <location>
        <begin position="835"/>
        <end position="858"/>
    </location>
</feature>
<dbReference type="EMBL" id="JAIVFP010000001">
    <property type="protein sequence ID" value="MCI4684347.1"/>
    <property type="molecule type" value="Genomic_DNA"/>
</dbReference>
<feature type="transmembrane region" description="Helical" evidence="6">
    <location>
        <begin position="365"/>
        <end position="387"/>
    </location>
</feature>
<dbReference type="InterPro" id="IPR020845">
    <property type="entry name" value="AMP-binding_CS"/>
</dbReference>
<dbReference type="InterPro" id="IPR042099">
    <property type="entry name" value="ANL_N_sf"/>
</dbReference>
<dbReference type="PANTHER" id="PTHR43201:SF5">
    <property type="entry name" value="MEDIUM-CHAIN ACYL-COA LIGASE ACSF2, MITOCHONDRIAL"/>
    <property type="match status" value="1"/>
</dbReference>
<feature type="transmembrane region" description="Helical" evidence="6">
    <location>
        <begin position="259"/>
        <end position="279"/>
    </location>
</feature>